<evidence type="ECO:0000256" key="5">
    <source>
        <dbReference type="ARBA" id="ARBA00040118"/>
    </source>
</evidence>
<dbReference type="PANTHER" id="PTHR11761">
    <property type="entry name" value="50S/60S RIBOSOMAL PROTEIN L14/L23"/>
    <property type="match status" value="1"/>
</dbReference>
<dbReference type="GO" id="GO:0006412">
    <property type="term" value="P:translation"/>
    <property type="evidence" value="ECO:0007669"/>
    <property type="project" value="InterPro"/>
</dbReference>
<accession>A0AAV5RP29</accession>
<dbReference type="GO" id="GO:0005762">
    <property type="term" value="C:mitochondrial large ribosomal subunit"/>
    <property type="evidence" value="ECO:0007669"/>
    <property type="project" value="TreeGrafter"/>
</dbReference>
<protein>
    <recommendedName>
        <fullName evidence="5">Large ribosomal subunit protein uL14m</fullName>
    </recommendedName>
</protein>
<keyword evidence="8" id="KW-1185">Reference proteome</keyword>
<dbReference type="PANTHER" id="PTHR11761:SF3">
    <property type="entry name" value="LARGE RIBOSOMAL SUBUNIT PROTEIN UL14M"/>
    <property type="match status" value="1"/>
</dbReference>
<dbReference type="PROSITE" id="PS00049">
    <property type="entry name" value="RIBOSOMAL_L14"/>
    <property type="match status" value="1"/>
</dbReference>
<comment type="caution">
    <text evidence="7">The sequence shown here is derived from an EMBL/GenBank/DDBJ whole genome shotgun (WGS) entry which is preliminary data.</text>
</comment>
<gene>
    <name evidence="7" type="ORF">DASB73_038440</name>
</gene>
<reference evidence="7 8" key="1">
    <citation type="journal article" date="2023" name="Elife">
        <title>Identification of key yeast species and microbe-microbe interactions impacting larval growth of Drosophila in the wild.</title>
        <authorList>
            <person name="Mure A."/>
            <person name="Sugiura Y."/>
            <person name="Maeda R."/>
            <person name="Honda K."/>
            <person name="Sakurai N."/>
            <person name="Takahashi Y."/>
            <person name="Watada M."/>
            <person name="Katoh T."/>
            <person name="Gotoh A."/>
            <person name="Gotoh Y."/>
            <person name="Taniguchi I."/>
            <person name="Nakamura K."/>
            <person name="Hayashi T."/>
            <person name="Katayama T."/>
            <person name="Uemura T."/>
            <person name="Hattori Y."/>
        </authorList>
    </citation>
    <scope>NUCLEOTIDE SEQUENCE [LARGE SCALE GENOMIC DNA]</scope>
    <source>
        <strain evidence="7 8">SB-73</strain>
    </source>
</reference>
<dbReference type="Pfam" id="PF00238">
    <property type="entry name" value="Ribosomal_L14"/>
    <property type="match status" value="1"/>
</dbReference>
<dbReference type="Proteomes" id="UP001362899">
    <property type="component" value="Unassembled WGS sequence"/>
</dbReference>
<keyword evidence="3 6" id="KW-0687">Ribonucleoprotein</keyword>
<comment type="similarity">
    <text evidence="1 6">Belongs to the universal ribosomal protein uL14 family.</text>
</comment>
<evidence type="ECO:0000256" key="2">
    <source>
        <dbReference type="ARBA" id="ARBA00022980"/>
    </source>
</evidence>
<name>A0AAV5RP29_STABA</name>
<dbReference type="CDD" id="cd00337">
    <property type="entry name" value="Ribosomal_uL14"/>
    <property type="match status" value="1"/>
</dbReference>
<proteinExistence type="inferred from homology"/>
<dbReference type="EMBL" id="BTGC01000008">
    <property type="protein sequence ID" value="GMM52881.1"/>
    <property type="molecule type" value="Genomic_DNA"/>
</dbReference>
<evidence type="ECO:0000256" key="4">
    <source>
        <dbReference type="ARBA" id="ARBA00037226"/>
    </source>
</evidence>
<dbReference type="InterPro" id="IPR005745">
    <property type="entry name" value="Ribosomal_uL14_bac-type"/>
</dbReference>
<dbReference type="SMART" id="SM01374">
    <property type="entry name" value="Ribosomal_L14"/>
    <property type="match status" value="1"/>
</dbReference>
<dbReference type="FunFam" id="2.40.150.20:FF:000005">
    <property type="entry name" value="50S ribosomal protein L14"/>
    <property type="match status" value="1"/>
</dbReference>
<dbReference type="InterPro" id="IPR000218">
    <property type="entry name" value="Ribosomal_uL14"/>
</dbReference>
<dbReference type="HAMAP" id="MF_01367">
    <property type="entry name" value="Ribosomal_uL14"/>
    <property type="match status" value="1"/>
</dbReference>
<evidence type="ECO:0000256" key="6">
    <source>
        <dbReference type="RuleBase" id="RU003949"/>
    </source>
</evidence>
<dbReference type="NCBIfam" id="TIGR01067">
    <property type="entry name" value="rplN_bact"/>
    <property type="match status" value="1"/>
</dbReference>
<organism evidence="7 8">
    <name type="scientific">Starmerella bacillaris</name>
    <name type="common">Yeast</name>
    <name type="synonym">Candida zemplinina</name>
    <dbReference type="NCBI Taxonomy" id="1247836"/>
    <lineage>
        <taxon>Eukaryota</taxon>
        <taxon>Fungi</taxon>
        <taxon>Dikarya</taxon>
        <taxon>Ascomycota</taxon>
        <taxon>Saccharomycotina</taxon>
        <taxon>Dipodascomycetes</taxon>
        <taxon>Dipodascales</taxon>
        <taxon>Trichomonascaceae</taxon>
        <taxon>Starmerella</taxon>
    </lineage>
</organism>
<keyword evidence="2 6" id="KW-0689">Ribosomal protein</keyword>
<dbReference type="AlphaFoldDB" id="A0AAV5RP29"/>
<dbReference type="Gene3D" id="2.40.150.20">
    <property type="entry name" value="Ribosomal protein L14"/>
    <property type="match status" value="1"/>
</dbReference>
<dbReference type="InterPro" id="IPR036853">
    <property type="entry name" value="Ribosomal_uL14_sf"/>
</dbReference>
<evidence type="ECO:0000313" key="7">
    <source>
        <dbReference type="EMBL" id="GMM52881.1"/>
    </source>
</evidence>
<dbReference type="SUPFAM" id="SSF50193">
    <property type="entry name" value="Ribosomal protein L14"/>
    <property type="match status" value="1"/>
</dbReference>
<dbReference type="InterPro" id="IPR019972">
    <property type="entry name" value="Ribosomal_uL14_CS"/>
</dbReference>
<dbReference type="GO" id="GO:0003735">
    <property type="term" value="F:structural constituent of ribosome"/>
    <property type="evidence" value="ECO:0007669"/>
    <property type="project" value="InterPro"/>
</dbReference>
<sequence>MLYLKSLVNVLDNSGAQIVECIKVLGKNPKNCARIGDRMVVVVKKAKPIPASLAGTVAAQQKLRRGDIRHAVVVRTKQPTQRPDGTQIRFDDNACVLLQPNTTDPVGTRVTGVVARELKEKGYNKLVLLAPRSV</sequence>
<evidence type="ECO:0000256" key="3">
    <source>
        <dbReference type="ARBA" id="ARBA00023274"/>
    </source>
</evidence>
<evidence type="ECO:0000313" key="8">
    <source>
        <dbReference type="Proteomes" id="UP001362899"/>
    </source>
</evidence>
<comment type="function">
    <text evidence="4">Component of the mitochondrial ribosome (mitoribosome), a dedicated translation machinery responsible for the synthesis of mitochondrial genome-encoded proteins, including at least some of the essential transmembrane subunits of the mitochondrial respiratory chain. The mitoribosomes are attached to the mitochondrial inner membrane and translation products are cotranslationally integrated into the membrane.</text>
</comment>
<dbReference type="GO" id="GO:0070180">
    <property type="term" value="F:large ribosomal subunit rRNA binding"/>
    <property type="evidence" value="ECO:0007669"/>
    <property type="project" value="TreeGrafter"/>
</dbReference>
<evidence type="ECO:0000256" key="1">
    <source>
        <dbReference type="ARBA" id="ARBA00010745"/>
    </source>
</evidence>